<proteinExistence type="predicted"/>
<dbReference type="InterPro" id="IPR025519">
    <property type="entry name" value="DUF4407"/>
</dbReference>
<name>A0A919JMF8_9ACTN</name>
<keyword evidence="2" id="KW-1133">Transmembrane helix</keyword>
<gene>
    <name evidence="3" type="ORF">Ani05nite_54490</name>
</gene>
<evidence type="ECO:0000313" key="4">
    <source>
        <dbReference type="Proteomes" id="UP000647172"/>
    </source>
</evidence>
<feature type="compositionally biased region" description="Gly residues" evidence="1">
    <location>
        <begin position="482"/>
        <end position="494"/>
    </location>
</feature>
<keyword evidence="2" id="KW-0812">Transmembrane</keyword>
<keyword evidence="4" id="KW-1185">Reference proteome</keyword>
<reference evidence="3" key="1">
    <citation type="submission" date="2021-01" db="EMBL/GenBank/DDBJ databases">
        <title>Whole genome shotgun sequence of Actinoplanes nipponensis NBRC 14063.</title>
        <authorList>
            <person name="Komaki H."/>
            <person name="Tamura T."/>
        </authorList>
    </citation>
    <scope>NUCLEOTIDE SEQUENCE</scope>
    <source>
        <strain evidence="3">NBRC 14063</strain>
    </source>
</reference>
<dbReference type="RefSeq" id="WP_203772878.1">
    <property type="nucleotide sequence ID" value="NZ_BAAAYJ010000085.1"/>
</dbReference>
<sequence>MVELDRHSTGALLCRLGGADAGVLSLAPKARREYIALAMVLLATASLAVVSMAYAMTDGLKANPAIGVLVGLFWGALILVIDRALIINLKPRGSKGRMFLMILPRLLMAALLGLVISTPLTLRIFSDEIAGQMTRDQIAAANIAAEELSSGSLKGLFDAKEAEVRKYEDIVAGKYTYTAAGLTGAQQEYDTAKTAYDAKQKQAETAYRKWQCELYGVGCEGTSKKSGNGPLALAMQKEYQNRKAEAGDAKRLMDAKQTALLGAQRENGADAKTALAAAQADAGKQLAILRPQRDGLQLQLQQLNDAAQAKRQDGLLAQLVALGHLGDESGIARLAHLLLAALLFMIELLPVAIKTLSAAGPTTIYERAEKLDDDRVLKLAQERAGRERTKQAQIDQRAADSEARVAKKVQEKVEEVVTEIAMVAVDQWSKEVRQSAADYTNRQHLPTYQAARVLGAQNAVQQRGPYNLPQARNPHGNDPAQQGGGGQQSGGSKP</sequence>
<keyword evidence="2" id="KW-0472">Membrane</keyword>
<protein>
    <recommendedName>
        <fullName evidence="5">DUF4407 domain-containing protein</fullName>
    </recommendedName>
</protein>
<feature type="transmembrane region" description="Helical" evidence="2">
    <location>
        <begin position="62"/>
        <end position="81"/>
    </location>
</feature>
<evidence type="ECO:0000313" key="3">
    <source>
        <dbReference type="EMBL" id="GIE51915.1"/>
    </source>
</evidence>
<dbReference type="AlphaFoldDB" id="A0A919JMF8"/>
<accession>A0A919JMF8</accession>
<evidence type="ECO:0000256" key="1">
    <source>
        <dbReference type="SAM" id="MobiDB-lite"/>
    </source>
</evidence>
<dbReference type="EMBL" id="BOMQ01000063">
    <property type="protein sequence ID" value="GIE51915.1"/>
    <property type="molecule type" value="Genomic_DNA"/>
</dbReference>
<dbReference type="Pfam" id="PF14362">
    <property type="entry name" value="DUF4407"/>
    <property type="match status" value="1"/>
</dbReference>
<dbReference type="Proteomes" id="UP000647172">
    <property type="component" value="Unassembled WGS sequence"/>
</dbReference>
<feature type="transmembrane region" description="Helical" evidence="2">
    <location>
        <begin position="34"/>
        <end position="56"/>
    </location>
</feature>
<feature type="transmembrane region" description="Helical" evidence="2">
    <location>
        <begin position="102"/>
        <end position="125"/>
    </location>
</feature>
<comment type="caution">
    <text evidence="3">The sequence shown here is derived from an EMBL/GenBank/DDBJ whole genome shotgun (WGS) entry which is preliminary data.</text>
</comment>
<evidence type="ECO:0008006" key="5">
    <source>
        <dbReference type="Google" id="ProtNLM"/>
    </source>
</evidence>
<feature type="region of interest" description="Disordered" evidence="1">
    <location>
        <begin position="460"/>
        <end position="494"/>
    </location>
</feature>
<organism evidence="3 4">
    <name type="scientific">Actinoplanes nipponensis</name>
    <dbReference type="NCBI Taxonomy" id="135950"/>
    <lineage>
        <taxon>Bacteria</taxon>
        <taxon>Bacillati</taxon>
        <taxon>Actinomycetota</taxon>
        <taxon>Actinomycetes</taxon>
        <taxon>Micromonosporales</taxon>
        <taxon>Micromonosporaceae</taxon>
        <taxon>Actinoplanes</taxon>
    </lineage>
</organism>
<evidence type="ECO:0000256" key="2">
    <source>
        <dbReference type="SAM" id="Phobius"/>
    </source>
</evidence>